<name>A0A7T4DJ20_9MICO</name>
<gene>
    <name evidence="3" type="ORF">I6H47_11540</name>
</gene>
<keyword evidence="1" id="KW-0560">Oxidoreductase</keyword>
<dbReference type="SUPFAM" id="SSF51905">
    <property type="entry name" value="FAD/NAD(P)-binding domain"/>
    <property type="match status" value="1"/>
</dbReference>
<dbReference type="PANTHER" id="PTHR43476">
    <property type="entry name" value="3-(3-HYDROXY-PHENYL)PROPIONATE/3-HYDROXYCINNAMIC ACID HYDROXYLASE"/>
    <property type="match status" value="1"/>
</dbReference>
<dbReference type="Proteomes" id="UP000595374">
    <property type="component" value="Chromosome"/>
</dbReference>
<dbReference type="InterPro" id="IPR002938">
    <property type="entry name" value="FAD-bd"/>
</dbReference>
<dbReference type="Gene3D" id="3.50.50.60">
    <property type="entry name" value="FAD/NAD(P)-binding domain"/>
    <property type="match status" value="1"/>
</dbReference>
<dbReference type="Gene3D" id="3.30.70.2450">
    <property type="match status" value="1"/>
</dbReference>
<accession>A0A7T4DJ20</accession>
<dbReference type="AlphaFoldDB" id="A0A7T4DJ20"/>
<feature type="domain" description="FAD-binding" evidence="2">
    <location>
        <begin position="13"/>
        <end position="364"/>
    </location>
</feature>
<organism evidence="3 4">
    <name type="scientific">Brevibacterium casei</name>
    <dbReference type="NCBI Taxonomy" id="33889"/>
    <lineage>
        <taxon>Bacteria</taxon>
        <taxon>Bacillati</taxon>
        <taxon>Actinomycetota</taxon>
        <taxon>Actinomycetes</taxon>
        <taxon>Micrococcales</taxon>
        <taxon>Brevibacteriaceae</taxon>
        <taxon>Brevibacterium</taxon>
    </lineage>
</organism>
<evidence type="ECO:0000256" key="1">
    <source>
        <dbReference type="ARBA" id="ARBA00023002"/>
    </source>
</evidence>
<dbReference type="GO" id="GO:0071949">
    <property type="term" value="F:FAD binding"/>
    <property type="evidence" value="ECO:0007669"/>
    <property type="project" value="InterPro"/>
</dbReference>
<reference evidence="3 4" key="1">
    <citation type="submission" date="2020-12" db="EMBL/GenBank/DDBJ databases">
        <title>FDA dAtabase for Regulatory Grade micrObial Sequences (FDA-ARGOS): Supporting development and validation of Infectious Disease Dx tests.</title>
        <authorList>
            <person name="Sproer C."/>
            <person name="Gronow S."/>
            <person name="Severitt S."/>
            <person name="Schroder I."/>
            <person name="Tallon L."/>
            <person name="Sadzewicz L."/>
            <person name="Zhao X."/>
            <person name="Boylan J."/>
            <person name="Ott S."/>
            <person name="Bowen H."/>
            <person name="Vavikolanu K."/>
            <person name="Mehta A."/>
            <person name="Aluvathingal J."/>
            <person name="Nadendla S."/>
            <person name="Lowell S."/>
            <person name="Myers T."/>
            <person name="Yan Y."/>
            <person name="Sichtig H."/>
        </authorList>
    </citation>
    <scope>NUCLEOTIDE SEQUENCE [LARGE SCALE GENOMIC DNA]</scope>
    <source>
        <strain evidence="3 4">FDAARGOS_990</strain>
    </source>
</reference>
<dbReference type="GO" id="GO:0019622">
    <property type="term" value="P:3-(3-hydroxy)phenylpropionate catabolic process"/>
    <property type="evidence" value="ECO:0007669"/>
    <property type="project" value="TreeGrafter"/>
</dbReference>
<dbReference type="NCBIfam" id="NF004829">
    <property type="entry name" value="PRK06183.1-3"/>
    <property type="match status" value="1"/>
</dbReference>
<sequence>MTPASAPTVEHTADVVINGLGPVGLLATILLGRQGYRVHALDRWHTQYGRPRAVTFDHEIARVLAMIGIDPDNDPAIDFHDDHYYWLNGDGEILMEIDWLGKEDNGFRKRYWFSQPELEDRLRVIAQTLPNVTLHFGRDTVAFAQDEDGVTLDFRETVPGLRTVEYAEGGESGRIRARYAIGADGANSFLRESVGAEMTDLGFLFHWLIVDTKPEVMPSYMTHHFQVCDPVRPTTVVPGGPGRRRWEFMMLPDDDLQEMLTPEAAWKLLEPWDIRPDNASLERLALPRFEAKYLEKWHHGRTMLVGDAAHLMPPFAGEGMCAGLRDVVNLAWRLDLVLQGLADGNLLDAWSDERRDQAKWYIEFSVDLGKIICITDPAEAAARDARMLAEHAEQSKVGPLPAHETILGPGTWVAEDGTAGKTGIQGRVAHRGRTGRFDDAVGHGWFLLSTPEAAGDLDPGLAADLERVGGQQLTVGGPDSGAEVIDLDGIYATWMGEHSARHLLMRPDFYVAFVAGDAAELTTRLDSILSGMIVRAAA</sequence>
<protein>
    <submittedName>
        <fullName evidence="3">Bifunctional 3-(3-hydroxy-phenyl)propionate/3-hydroxycinnamic acid hydroxylase</fullName>
    </submittedName>
</protein>
<proteinExistence type="predicted"/>
<dbReference type="InterPro" id="IPR036188">
    <property type="entry name" value="FAD/NAD-bd_sf"/>
</dbReference>
<evidence type="ECO:0000259" key="2">
    <source>
        <dbReference type="Pfam" id="PF01494"/>
    </source>
</evidence>
<evidence type="ECO:0000313" key="3">
    <source>
        <dbReference type="EMBL" id="QQB13459.1"/>
    </source>
</evidence>
<dbReference type="InterPro" id="IPR050631">
    <property type="entry name" value="PheA/TfdB_FAD_monoxygenase"/>
</dbReference>
<dbReference type="Pfam" id="PF01494">
    <property type="entry name" value="FAD_binding_3"/>
    <property type="match status" value="1"/>
</dbReference>
<dbReference type="GO" id="GO:0008688">
    <property type="term" value="F:3-(3-hydroxyphenyl)propionate hydroxylase activity"/>
    <property type="evidence" value="ECO:0007669"/>
    <property type="project" value="TreeGrafter"/>
</dbReference>
<dbReference type="RefSeq" id="WP_198498654.1">
    <property type="nucleotide sequence ID" value="NZ_CP065989.1"/>
</dbReference>
<dbReference type="PANTHER" id="PTHR43476:SF3">
    <property type="entry name" value="FAD-BINDING MONOOXYGENASE"/>
    <property type="match status" value="1"/>
</dbReference>
<dbReference type="EMBL" id="CP065989">
    <property type="protein sequence ID" value="QQB13459.1"/>
    <property type="molecule type" value="Genomic_DNA"/>
</dbReference>
<evidence type="ECO:0000313" key="4">
    <source>
        <dbReference type="Proteomes" id="UP000595374"/>
    </source>
</evidence>
<dbReference type="PRINTS" id="PR00420">
    <property type="entry name" value="RNGMNOXGNASE"/>
</dbReference>